<dbReference type="InterPro" id="IPR013096">
    <property type="entry name" value="Cupin_2"/>
</dbReference>
<proteinExistence type="predicted"/>
<dbReference type="SUPFAM" id="SSF51182">
    <property type="entry name" value="RmlC-like cupins"/>
    <property type="match status" value="1"/>
</dbReference>
<name>A0A6J7A9B1_9ZZZZ</name>
<dbReference type="AlphaFoldDB" id="A0A6J7A9B1"/>
<feature type="domain" description="Cupin type-2" evidence="1">
    <location>
        <begin position="54"/>
        <end position="114"/>
    </location>
</feature>
<gene>
    <name evidence="2" type="ORF">UFOPK3197_00767</name>
</gene>
<accession>A0A6J7A9B1</accession>
<dbReference type="Pfam" id="PF07883">
    <property type="entry name" value="Cupin_2"/>
    <property type="match status" value="1"/>
</dbReference>
<dbReference type="EMBL" id="CAFABI010000076">
    <property type="protein sequence ID" value="CAB4829422.1"/>
    <property type="molecule type" value="Genomic_DNA"/>
</dbReference>
<dbReference type="Gene3D" id="2.60.120.10">
    <property type="entry name" value="Jelly Rolls"/>
    <property type="match status" value="1"/>
</dbReference>
<organism evidence="2">
    <name type="scientific">freshwater metagenome</name>
    <dbReference type="NCBI Taxonomy" id="449393"/>
    <lineage>
        <taxon>unclassified sequences</taxon>
        <taxon>metagenomes</taxon>
        <taxon>ecological metagenomes</taxon>
    </lineage>
</organism>
<reference evidence="2" key="1">
    <citation type="submission" date="2020-05" db="EMBL/GenBank/DDBJ databases">
        <authorList>
            <person name="Chiriac C."/>
            <person name="Salcher M."/>
            <person name="Ghai R."/>
            <person name="Kavagutti S V."/>
        </authorList>
    </citation>
    <scope>NUCLEOTIDE SEQUENCE</scope>
</reference>
<dbReference type="InterPro" id="IPR014710">
    <property type="entry name" value="RmlC-like_jellyroll"/>
</dbReference>
<evidence type="ECO:0000259" key="1">
    <source>
        <dbReference type="Pfam" id="PF07883"/>
    </source>
</evidence>
<sequence>MFLPNELSSLFTENHFKNYPFVDIPQSFADERGSIDNLADGNLGDVAIISSCKGAIRANHTHFADWHLSYIVQGSMEYLWVDLNGKQKETIVAKGQMVYTPPKVPHKMVFLEDSIFIAIAAKNRSSENYEADTTRLESDYFSK</sequence>
<protein>
    <submittedName>
        <fullName evidence="2">Unannotated protein</fullName>
    </submittedName>
</protein>
<dbReference type="InterPro" id="IPR011051">
    <property type="entry name" value="RmlC_Cupin_sf"/>
</dbReference>
<evidence type="ECO:0000313" key="2">
    <source>
        <dbReference type="EMBL" id="CAB4829422.1"/>
    </source>
</evidence>